<keyword evidence="2" id="KW-0378">Hydrolase</keyword>
<dbReference type="SUPFAM" id="SSF53474">
    <property type="entry name" value="alpha/beta-Hydrolases"/>
    <property type="match status" value="1"/>
</dbReference>
<dbReference type="Proteomes" id="UP001521931">
    <property type="component" value="Unassembled WGS sequence"/>
</dbReference>
<dbReference type="EMBL" id="JAKRCV010000031">
    <property type="protein sequence ID" value="MCG7322301.1"/>
    <property type="molecule type" value="Genomic_DNA"/>
</dbReference>
<dbReference type="Gene3D" id="3.40.50.1820">
    <property type="entry name" value="alpha/beta hydrolase"/>
    <property type="match status" value="1"/>
</dbReference>
<evidence type="ECO:0000259" key="1">
    <source>
        <dbReference type="Pfam" id="PF12697"/>
    </source>
</evidence>
<evidence type="ECO:0000313" key="3">
    <source>
        <dbReference type="Proteomes" id="UP001521931"/>
    </source>
</evidence>
<evidence type="ECO:0000313" key="2">
    <source>
        <dbReference type="EMBL" id="MCG7322301.1"/>
    </source>
</evidence>
<comment type="caution">
    <text evidence="2">The sequence shown here is derived from an EMBL/GenBank/DDBJ whole genome shotgun (WGS) entry which is preliminary data.</text>
</comment>
<name>A0ABS9Q359_9MICO</name>
<reference evidence="2 3" key="1">
    <citation type="submission" date="2022-02" db="EMBL/GenBank/DDBJ databases">
        <title>Uncovering new skin microbiome diversity through culturing and metagenomics.</title>
        <authorList>
            <person name="Conlan S."/>
            <person name="Deming C."/>
            <person name="Nisc Comparative Sequencing Program N."/>
            <person name="Segre J.A."/>
        </authorList>
    </citation>
    <scope>NUCLEOTIDE SEQUENCE [LARGE SCALE GENOMIC DNA]</scope>
    <source>
        <strain evidence="2 3">ACRQZ</strain>
    </source>
</reference>
<dbReference type="InterPro" id="IPR029058">
    <property type="entry name" value="AB_hydrolase_fold"/>
</dbReference>
<dbReference type="PANTHER" id="PTHR43194">
    <property type="entry name" value="HYDROLASE ALPHA/BETA FOLD FAMILY"/>
    <property type="match status" value="1"/>
</dbReference>
<dbReference type="PRINTS" id="PR00111">
    <property type="entry name" value="ABHYDROLASE"/>
</dbReference>
<keyword evidence="3" id="KW-1185">Reference proteome</keyword>
<feature type="domain" description="AB hydrolase-1" evidence="1">
    <location>
        <begin position="31"/>
        <end position="271"/>
    </location>
</feature>
<organism evidence="2 3">
    <name type="scientific">Arsenicicoccus bolidensis</name>
    <dbReference type="NCBI Taxonomy" id="229480"/>
    <lineage>
        <taxon>Bacteria</taxon>
        <taxon>Bacillati</taxon>
        <taxon>Actinomycetota</taxon>
        <taxon>Actinomycetes</taxon>
        <taxon>Micrococcales</taxon>
        <taxon>Intrasporangiaceae</taxon>
        <taxon>Arsenicicoccus</taxon>
    </lineage>
</organism>
<dbReference type="GO" id="GO:0016787">
    <property type="term" value="F:hydrolase activity"/>
    <property type="evidence" value="ECO:0007669"/>
    <property type="project" value="UniProtKB-KW"/>
</dbReference>
<protein>
    <submittedName>
        <fullName evidence="2">Alpha/beta hydrolase</fullName>
    </submittedName>
</protein>
<gene>
    <name evidence="2" type="ORF">MHL29_10435</name>
</gene>
<dbReference type="InterPro" id="IPR050228">
    <property type="entry name" value="Carboxylesterase_BioH"/>
</dbReference>
<dbReference type="Pfam" id="PF12697">
    <property type="entry name" value="Abhydrolase_6"/>
    <property type="match status" value="1"/>
</dbReference>
<dbReference type="RefSeq" id="WP_239264469.1">
    <property type="nucleotide sequence ID" value="NZ_DAMCTM010000001.1"/>
</dbReference>
<sequence length="282" mass="29884">MTGTPWITSTDASGLAVHTWDGDAPSGSPRLVLLHGLTDSGPAWEDAARRWGSACQVIAPDALGHGRSRRFTPEELASPDPMQSAYDALRALVARLVDEDATPVLVAGHSMGGGLAAALAARMPDAVLAAVLEDPVWFAGGPEVGTPRSRKAAQDRVAEARRARSDLDALVAEGRTRNPSWPQSELRPWAQAKADGDDDFLAVGRAVLDEPWEQIAAALQVPTLVVTGTESVIIDQTVRAAIEEVGNPRIEVAVIDGADHCVRRSRGDAFHAVVDPWLASHV</sequence>
<dbReference type="InterPro" id="IPR000073">
    <property type="entry name" value="AB_hydrolase_1"/>
</dbReference>
<accession>A0ABS9Q359</accession>
<proteinExistence type="predicted"/>
<dbReference type="PANTHER" id="PTHR43194:SF2">
    <property type="entry name" value="PEROXISOMAL MEMBRANE PROTEIN LPX1"/>
    <property type="match status" value="1"/>
</dbReference>